<comment type="caution">
    <text evidence="7">The sequence shown here is derived from an EMBL/GenBank/DDBJ whole genome shotgun (WGS) entry which is preliminary data.</text>
</comment>
<dbReference type="Pfam" id="PF13442">
    <property type="entry name" value="Cytochrome_CBB3"/>
    <property type="match status" value="1"/>
</dbReference>
<feature type="domain" description="Cytochrome c" evidence="6">
    <location>
        <begin position="655"/>
        <end position="743"/>
    </location>
</feature>
<sequence length="765" mass="81025">MADVPPRTGTTAPEPTTHRTHTYRWPAGQEAGLALLEVSVDATPWGVLRSYRYRVSLDESAGASGKGLFAPDWQPASPQSTLYRHAHASLTFDGPAPAVPEHAHVFARESFMDETASELALDPVELRLRHLDGNEDAGAREVVRMVTERAAWGRETRIDAGSQWLSGRGFAMDGEREGEPNWSAWVVDIDVHRQTGDVAMRRVVAGYGEGSASLPVLHGVRHTLIESAVSLALGHASSARPTHDEVAASAPMSFDIAAALSTRDTPDGLPTPAEQRAASPAVAAIANAIFDATGVRLRQPPFDSQRLQAKLAGAQPPQPIHHGAAAPRPGRIKKLLAGGGIAGFIGGLVGLACAIIPGPREIAPIAPGSLGASTWSAATLERGRQIALAGDCAVCHTAPGGQKNAGGFALETPFGTIYSTNITPDPETGIGLWSYAAFERAMRKGIARDGAHLYPAFPYTAFAKMSEPDMLALYAYLISQPPVKHAPPKTSLPFPMNLRPTVAGWNWLFHDDSEFKPDASKSAMWNRGKYLVDGAAHCGACHTPRNRLGAEKGGLAYLAGGEAEGWDAPALVGHRGPVPWTEKALFDYLRTGFSREHGVAAGPMGPVVTGLSELPESDVKAIAHYITSLSPKVDEAAAASAAQKQSDGADVVSVMGLERGRQTFETACAVCHAASGGVGHLGVRPLMGLNTSVAQNRPDNLLHVLHNGIDSPATAELGYMPGFGDVYDDRQMAELAAYIRARYAPDQPAWTDLEQASAQVRHAAH</sequence>
<proteinExistence type="predicted"/>
<dbReference type="SUPFAM" id="SSF56003">
    <property type="entry name" value="Molybdenum cofactor-binding domain"/>
    <property type="match status" value="1"/>
</dbReference>
<protein>
    <submittedName>
        <fullName evidence="7">C-type cytochrome</fullName>
    </submittedName>
</protein>
<dbReference type="InterPro" id="IPR009056">
    <property type="entry name" value="Cyt_c-like_dom"/>
</dbReference>
<feature type="region of interest" description="Disordered" evidence="5">
    <location>
        <begin position="1"/>
        <end position="20"/>
    </location>
</feature>
<evidence type="ECO:0000256" key="2">
    <source>
        <dbReference type="ARBA" id="ARBA00022723"/>
    </source>
</evidence>
<evidence type="ECO:0000256" key="4">
    <source>
        <dbReference type="PROSITE-ProRule" id="PRU00433"/>
    </source>
</evidence>
<reference evidence="7 8" key="1">
    <citation type="journal article" date="2024" name="Chem. Sci.">
        <title>Discovery of megapolipeptins by genome mining of a Burkholderiales bacteria collection.</title>
        <authorList>
            <person name="Paulo B.S."/>
            <person name="Recchia M.J.J."/>
            <person name="Lee S."/>
            <person name="Fergusson C.H."/>
            <person name="Romanowski S.B."/>
            <person name="Hernandez A."/>
            <person name="Krull N."/>
            <person name="Liu D.Y."/>
            <person name="Cavanagh H."/>
            <person name="Bos A."/>
            <person name="Gray C.A."/>
            <person name="Murphy B.T."/>
            <person name="Linington R.G."/>
            <person name="Eustaquio A.S."/>
        </authorList>
    </citation>
    <scope>NUCLEOTIDE SEQUENCE [LARGE SCALE GENOMIC DNA]</scope>
    <source>
        <strain evidence="7 8">RL17-374-BIF-D</strain>
    </source>
</reference>
<evidence type="ECO:0000256" key="5">
    <source>
        <dbReference type="SAM" id="MobiDB-lite"/>
    </source>
</evidence>
<name>A0ABW9CSN2_9BURK</name>
<evidence type="ECO:0000313" key="8">
    <source>
        <dbReference type="Proteomes" id="UP001629462"/>
    </source>
</evidence>
<dbReference type="PANTHER" id="PTHR35008:SF8">
    <property type="entry name" value="ALCOHOL DEHYDROGENASE CYTOCHROME C SUBUNIT"/>
    <property type="match status" value="1"/>
</dbReference>
<accession>A0ABW9CSN2</accession>
<dbReference type="Gene3D" id="3.30.365.10">
    <property type="entry name" value="Aldehyde oxidase/xanthine dehydrogenase, molybdopterin binding domain"/>
    <property type="match status" value="1"/>
</dbReference>
<keyword evidence="2 4" id="KW-0479">Metal-binding</keyword>
<dbReference type="SUPFAM" id="SSF46626">
    <property type="entry name" value="Cytochrome c"/>
    <property type="match status" value="3"/>
</dbReference>
<keyword evidence="1 4" id="KW-0349">Heme</keyword>
<dbReference type="EMBL" id="JAQQDB010000035">
    <property type="protein sequence ID" value="MFM0521493.1"/>
    <property type="molecule type" value="Genomic_DNA"/>
</dbReference>
<dbReference type="InterPro" id="IPR037165">
    <property type="entry name" value="AldOxase/xan_DH_Mopterin-bd_sf"/>
</dbReference>
<dbReference type="RefSeq" id="WP_408163218.1">
    <property type="nucleotide sequence ID" value="NZ_JAQQDB010000035.1"/>
</dbReference>
<keyword evidence="8" id="KW-1185">Reference proteome</keyword>
<organism evidence="7 8">
    <name type="scientific">Caballeronia jiangsuensis</name>
    <dbReference type="NCBI Taxonomy" id="1458357"/>
    <lineage>
        <taxon>Bacteria</taxon>
        <taxon>Pseudomonadati</taxon>
        <taxon>Pseudomonadota</taxon>
        <taxon>Betaproteobacteria</taxon>
        <taxon>Burkholderiales</taxon>
        <taxon>Burkholderiaceae</taxon>
        <taxon>Caballeronia</taxon>
    </lineage>
</organism>
<feature type="domain" description="Cytochrome c" evidence="6">
    <location>
        <begin position="378"/>
        <end position="481"/>
    </location>
</feature>
<evidence type="ECO:0000256" key="1">
    <source>
        <dbReference type="ARBA" id="ARBA00022617"/>
    </source>
</evidence>
<dbReference type="Gene3D" id="1.10.760.10">
    <property type="entry name" value="Cytochrome c-like domain"/>
    <property type="match status" value="3"/>
</dbReference>
<feature type="domain" description="Cytochrome c" evidence="6">
    <location>
        <begin position="523"/>
        <end position="630"/>
    </location>
</feature>
<dbReference type="InterPro" id="IPR036909">
    <property type="entry name" value="Cyt_c-like_dom_sf"/>
</dbReference>
<keyword evidence="3 4" id="KW-0408">Iron</keyword>
<dbReference type="PROSITE" id="PS51007">
    <property type="entry name" value="CYTC"/>
    <property type="match status" value="3"/>
</dbReference>
<gene>
    <name evidence="7" type="ORF">PQR08_29115</name>
</gene>
<evidence type="ECO:0000259" key="6">
    <source>
        <dbReference type="PROSITE" id="PS51007"/>
    </source>
</evidence>
<dbReference type="Proteomes" id="UP001629462">
    <property type="component" value="Unassembled WGS sequence"/>
</dbReference>
<dbReference type="InterPro" id="IPR051459">
    <property type="entry name" value="Cytochrome_c-type_DH"/>
</dbReference>
<evidence type="ECO:0000313" key="7">
    <source>
        <dbReference type="EMBL" id="MFM0521493.1"/>
    </source>
</evidence>
<dbReference type="PANTHER" id="PTHR35008">
    <property type="entry name" value="BLL4482 PROTEIN-RELATED"/>
    <property type="match status" value="1"/>
</dbReference>
<evidence type="ECO:0000256" key="3">
    <source>
        <dbReference type="ARBA" id="ARBA00023004"/>
    </source>
</evidence>
<dbReference type="Pfam" id="PF00034">
    <property type="entry name" value="Cytochrom_C"/>
    <property type="match status" value="1"/>
</dbReference>